<dbReference type="OrthoDB" id="9803735at2"/>
<dbReference type="PRINTS" id="PR00039">
    <property type="entry name" value="HTHLYSR"/>
</dbReference>
<evidence type="ECO:0000256" key="3">
    <source>
        <dbReference type="ARBA" id="ARBA00023125"/>
    </source>
</evidence>
<name>A0A261U2V0_9BORD</name>
<dbReference type="InterPro" id="IPR005119">
    <property type="entry name" value="LysR_subst-bd"/>
</dbReference>
<dbReference type="Pfam" id="PF00126">
    <property type="entry name" value="HTH_1"/>
    <property type="match status" value="1"/>
</dbReference>
<keyword evidence="7" id="KW-1185">Reference proteome</keyword>
<reference evidence="6 7" key="1">
    <citation type="submission" date="2017-05" db="EMBL/GenBank/DDBJ databases">
        <title>Complete and WGS of Bordetella genogroups.</title>
        <authorList>
            <person name="Spilker T."/>
            <person name="LiPuma J."/>
        </authorList>
    </citation>
    <scope>NUCLEOTIDE SEQUENCE [LARGE SCALE GENOMIC DNA]</scope>
    <source>
        <strain evidence="6 7">AU9919</strain>
    </source>
</reference>
<protein>
    <submittedName>
        <fullName evidence="6">LysR family transcriptional regulator</fullName>
    </submittedName>
</protein>
<dbReference type="FunFam" id="1.10.10.10:FF:000001">
    <property type="entry name" value="LysR family transcriptional regulator"/>
    <property type="match status" value="1"/>
</dbReference>
<dbReference type="InterPro" id="IPR036390">
    <property type="entry name" value="WH_DNA-bd_sf"/>
</dbReference>
<dbReference type="RefSeq" id="WP_094821349.1">
    <property type="nucleotide sequence ID" value="NZ_NEVO01000007.1"/>
</dbReference>
<dbReference type="InterPro" id="IPR036388">
    <property type="entry name" value="WH-like_DNA-bd_sf"/>
</dbReference>
<feature type="domain" description="HTH lysR-type" evidence="5">
    <location>
        <begin position="2"/>
        <end position="59"/>
    </location>
</feature>
<keyword evidence="4" id="KW-0804">Transcription</keyword>
<organism evidence="6 7">
    <name type="scientific">Bordetella genomosp. 4</name>
    <dbReference type="NCBI Taxonomy" id="463044"/>
    <lineage>
        <taxon>Bacteria</taxon>
        <taxon>Pseudomonadati</taxon>
        <taxon>Pseudomonadota</taxon>
        <taxon>Betaproteobacteria</taxon>
        <taxon>Burkholderiales</taxon>
        <taxon>Alcaligenaceae</taxon>
        <taxon>Bordetella</taxon>
    </lineage>
</organism>
<dbReference type="AlphaFoldDB" id="A0A261U2V0"/>
<dbReference type="CDD" id="cd05466">
    <property type="entry name" value="PBP2_LTTR_substrate"/>
    <property type="match status" value="1"/>
</dbReference>
<dbReference type="Pfam" id="PF03466">
    <property type="entry name" value="LysR_substrate"/>
    <property type="match status" value="1"/>
</dbReference>
<evidence type="ECO:0000313" key="6">
    <source>
        <dbReference type="EMBL" id="OZI56286.1"/>
    </source>
</evidence>
<proteinExistence type="inferred from homology"/>
<dbReference type="Gene3D" id="3.40.190.290">
    <property type="match status" value="1"/>
</dbReference>
<dbReference type="SUPFAM" id="SSF53850">
    <property type="entry name" value="Periplasmic binding protein-like II"/>
    <property type="match status" value="1"/>
</dbReference>
<dbReference type="PANTHER" id="PTHR30126">
    <property type="entry name" value="HTH-TYPE TRANSCRIPTIONAL REGULATOR"/>
    <property type="match status" value="1"/>
</dbReference>
<dbReference type="InterPro" id="IPR000847">
    <property type="entry name" value="LysR_HTH_N"/>
</dbReference>
<accession>A0A261U2V0</accession>
<comment type="similarity">
    <text evidence="1">Belongs to the LysR transcriptional regulatory family.</text>
</comment>
<dbReference type="PANTHER" id="PTHR30126:SF77">
    <property type="entry name" value="TRANSCRIPTIONAL REGULATORY PROTEIN"/>
    <property type="match status" value="1"/>
</dbReference>
<keyword evidence="2" id="KW-0805">Transcription regulation</keyword>
<dbReference type="Gene3D" id="1.10.10.10">
    <property type="entry name" value="Winged helix-like DNA-binding domain superfamily/Winged helix DNA-binding domain"/>
    <property type="match status" value="1"/>
</dbReference>
<comment type="caution">
    <text evidence="6">The sequence shown here is derived from an EMBL/GenBank/DDBJ whole genome shotgun (WGS) entry which is preliminary data.</text>
</comment>
<evidence type="ECO:0000256" key="4">
    <source>
        <dbReference type="ARBA" id="ARBA00023163"/>
    </source>
</evidence>
<dbReference type="SUPFAM" id="SSF46785">
    <property type="entry name" value="Winged helix' DNA-binding domain"/>
    <property type="match status" value="1"/>
</dbReference>
<evidence type="ECO:0000259" key="5">
    <source>
        <dbReference type="PROSITE" id="PS50931"/>
    </source>
</evidence>
<gene>
    <name evidence="6" type="ORF">CAL20_12660</name>
</gene>
<sequence>MIDLRNIETFFWVSTLGSFRAAAEKLNTTQPAISQRIASLEGDLGVRLFERDARGVTLTGKGQELLSHAERMLQLRSDMLRAAREQNVMRGPLRLGVAETIVQTWLPLLIEHVHAAYPALVLQIEVDTTSVLHSHLTSRQIDLAFLMGPILEPRFENLPLCAYPLAWVASPRLALGPEPLTLERIGKLPLITYPSSSRPYQMVRDMLTRAGVQAPRMYGSASLSMVVRMTLDCIGTSVIAPVFLDKELANGELRILNVQADPLPDLAFTATWVQGPDSHVARTIALLAQQAAEGKLQPLPQSGMVGS</sequence>
<dbReference type="PROSITE" id="PS50931">
    <property type="entry name" value="HTH_LYSR"/>
    <property type="match status" value="1"/>
</dbReference>
<dbReference type="GO" id="GO:0003700">
    <property type="term" value="F:DNA-binding transcription factor activity"/>
    <property type="evidence" value="ECO:0007669"/>
    <property type="project" value="InterPro"/>
</dbReference>
<evidence type="ECO:0000313" key="7">
    <source>
        <dbReference type="Proteomes" id="UP000216885"/>
    </source>
</evidence>
<dbReference type="EMBL" id="NEVQ01000013">
    <property type="protein sequence ID" value="OZI56286.1"/>
    <property type="molecule type" value="Genomic_DNA"/>
</dbReference>
<dbReference type="GO" id="GO:0000976">
    <property type="term" value="F:transcription cis-regulatory region binding"/>
    <property type="evidence" value="ECO:0007669"/>
    <property type="project" value="TreeGrafter"/>
</dbReference>
<evidence type="ECO:0000256" key="2">
    <source>
        <dbReference type="ARBA" id="ARBA00023015"/>
    </source>
</evidence>
<evidence type="ECO:0000256" key="1">
    <source>
        <dbReference type="ARBA" id="ARBA00009437"/>
    </source>
</evidence>
<keyword evidence="3" id="KW-0238">DNA-binding</keyword>
<dbReference type="Proteomes" id="UP000216885">
    <property type="component" value="Unassembled WGS sequence"/>
</dbReference>